<evidence type="ECO:0000256" key="4">
    <source>
        <dbReference type="SAM" id="MobiDB-lite"/>
    </source>
</evidence>
<protein>
    <submittedName>
        <fullName evidence="6">WD40 repeat-like protein</fullName>
    </submittedName>
</protein>
<dbReference type="PANTHER" id="PTHR46042">
    <property type="entry name" value="DIPHTHINE METHYLTRANSFERASE"/>
    <property type="match status" value="1"/>
</dbReference>
<dbReference type="InterPro" id="IPR015943">
    <property type="entry name" value="WD40/YVTN_repeat-like_dom_sf"/>
</dbReference>
<keyword evidence="1" id="KW-0853">WD repeat</keyword>
<keyword evidence="7" id="KW-1185">Reference proteome</keyword>
<dbReference type="GO" id="GO:0016491">
    <property type="term" value="F:oxidoreductase activity"/>
    <property type="evidence" value="ECO:0007669"/>
    <property type="project" value="InterPro"/>
</dbReference>
<dbReference type="SUPFAM" id="SSF50978">
    <property type="entry name" value="WD40 repeat-like"/>
    <property type="match status" value="1"/>
</dbReference>
<dbReference type="CDD" id="cd03024">
    <property type="entry name" value="DsbA_FrnE"/>
    <property type="match status" value="1"/>
</dbReference>
<dbReference type="GO" id="GO:0061685">
    <property type="term" value="F:diphthine methylesterase activity"/>
    <property type="evidence" value="ECO:0007669"/>
    <property type="project" value="TreeGrafter"/>
</dbReference>
<reference evidence="6 7" key="1">
    <citation type="submission" date="2023-11" db="EMBL/GenBank/DDBJ databases">
        <title>An acidophilic fungus is an integral part of prey digestion in a carnivorous sundew plant.</title>
        <authorList>
            <person name="Tsai I.J."/>
        </authorList>
    </citation>
    <scope>NUCLEOTIDE SEQUENCE [LARGE SCALE GENOMIC DNA]</scope>
    <source>
        <strain evidence="6">169a</strain>
    </source>
</reference>
<evidence type="ECO:0000313" key="6">
    <source>
        <dbReference type="EMBL" id="WPH00391.1"/>
    </source>
</evidence>
<sequence length="562" mass="62901">MTNYKIDIVSDTVCPWCYVGKNRLEIAIKQHKARNPTDTFQTTWYPFYLNPEAPQSVDKQQYYEHKFGAQRTRVMQGHLAHLGKQVGINFAFGGKTGNTRDSHRLVQLAKTKGEDMQTKVIEQLFNAYFEENEDITTQEVLIARGVKAGLDEAEVQEWMESGLGGSEVDTEVLEAQEKYISGVPSFTINGKYEVQGAEEPQAFLQVFREVKSIDGDDAPKDQGEDVSSEAPQRRSGSLILYSLEGDEIIPISTTVTPDYSILDIQWYPHETPHNERDAILAVAGSTGRIAFYSLSFTKPDAPQLNLISEKSVTSSEILVLSLCWHPTRDSCLAWTLSDGRVCLCENLSGLIWDSKKELHVVDVQHHSLEAWMVAFKLPGPPSSNADDTTIISGGDDMILQLAHIEKTTNDATILWQDRRIHQAGVTAILPLDSSLVLTGSYDDHIRLLSTPLIGRRQVLAECNLGGGVWRLKMLSDPGLQTKSYVLLASCMHAGARVVRLSHRENSEGQAEWMFEVLARFEEHQSMNYGSDMQPGVADAVKRIVSISFYDKLMCLWKFDPAR</sequence>
<dbReference type="AlphaFoldDB" id="A0AAQ3R999"/>
<dbReference type="InterPro" id="IPR001853">
    <property type="entry name" value="DSBA-like_thioredoxin_dom"/>
</dbReference>
<name>A0AAQ3R999_9PEZI</name>
<dbReference type="Gene3D" id="2.130.10.10">
    <property type="entry name" value="YVTN repeat-like/Quinoprotein amine dehydrogenase"/>
    <property type="match status" value="1"/>
</dbReference>
<dbReference type="SUPFAM" id="SSF52833">
    <property type="entry name" value="Thioredoxin-like"/>
    <property type="match status" value="1"/>
</dbReference>
<dbReference type="Proteomes" id="UP001303373">
    <property type="component" value="Chromosome 4"/>
</dbReference>
<comment type="pathway">
    <text evidence="3">Protein modification.</text>
</comment>
<dbReference type="Pfam" id="PF01323">
    <property type="entry name" value="DSBA"/>
    <property type="match status" value="1"/>
</dbReference>
<feature type="compositionally biased region" description="Basic and acidic residues" evidence="4">
    <location>
        <begin position="214"/>
        <end position="223"/>
    </location>
</feature>
<evidence type="ECO:0000256" key="1">
    <source>
        <dbReference type="ARBA" id="ARBA00022574"/>
    </source>
</evidence>
<feature type="region of interest" description="Disordered" evidence="4">
    <location>
        <begin position="214"/>
        <end position="233"/>
    </location>
</feature>
<dbReference type="GO" id="GO:0017183">
    <property type="term" value="P:protein histidyl modification to diphthamide"/>
    <property type="evidence" value="ECO:0007669"/>
    <property type="project" value="TreeGrafter"/>
</dbReference>
<organism evidence="6 7">
    <name type="scientific">Acrodontium crateriforme</name>
    <dbReference type="NCBI Taxonomy" id="150365"/>
    <lineage>
        <taxon>Eukaryota</taxon>
        <taxon>Fungi</taxon>
        <taxon>Dikarya</taxon>
        <taxon>Ascomycota</taxon>
        <taxon>Pezizomycotina</taxon>
        <taxon>Dothideomycetes</taxon>
        <taxon>Dothideomycetidae</taxon>
        <taxon>Mycosphaerellales</taxon>
        <taxon>Teratosphaeriaceae</taxon>
        <taxon>Acrodontium</taxon>
    </lineage>
</organism>
<accession>A0AAQ3R999</accession>
<dbReference type="GO" id="GO:0005737">
    <property type="term" value="C:cytoplasm"/>
    <property type="evidence" value="ECO:0007669"/>
    <property type="project" value="TreeGrafter"/>
</dbReference>
<dbReference type="PANTHER" id="PTHR46042:SF1">
    <property type="entry name" value="DIPHTHINE METHYLTRANSFERASE"/>
    <property type="match status" value="1"/>
</dbReference>
<dbReference type="InterPro" id="IPR052415">
    <property type="entry name" value="Diphthine_MTase"/>
</dbReference>
<dbReference type="Gene3D" id="3.40.30.10">
    <property type="entry name" value="Glutaredoxin"/>
    <property type="match status" value="1"/>
</dbReference>
<evidence type="ECO:0000259" key="5">
    <source>
        <dbReference type="Pfam" id="PF01323"/>
    </source>
</evidence>
<dbReference type="EMBL" id="CP138583">
    <property type="protein sequence ID" value="WPH00391.1"/>
    <property type="molecule type" value="Genomic_DNA"/>
</dbReference>
<evidence type="ECO:0000313" key="7">
    <source>
        <dbReference type="Proteomes" id="UP001303373"/>
    </source>
</evidence>
<evidence type="ECO:0000256" key="2">
    <source>
        <dbReference type="ARBA" id="ARBA00022737"/>
    </source>
</evidence>
<dbReference type="InterPro" id="IPR036249">
    <property type="entry name" value="Thioredoxin-like_sf"/>
</dbReference>
<proteinExistence type="predicted"/>
<gene>
    <name evidence="6" type="ORF">R9X50_00321800</name>
</gene>
<evidence type="ECO:0000256" key="3">
    <source>
        <dbReference type="ARBA" id="ARBA00043952"/>
    </source>
</evidence>
<keyword evidence="2" id="KW-0677">Repeat</keyword>
<feature type="domain" description="DSBA-like thioredoxin" evidence="5">
    <location>
        <begin position="6"/>
        <end position="205"/>
    </location>
</feature>
<dbReference type="InterPro" id="IPR036322">
    <property type="entry name" value="WD40_repeat_dom_sf"/>
</dbReference>